<dbReference type="InterPro" id="IPR010406">
    <property type="entry name" value="DUF1003"/>
</dbReference>
<keyword evidence="1" id="KW-1133">Transmembrane helix</keyword>
<keyword evidence="1" id="KW-0472">Membrane</keyword>
<dbReference type="AlphaFoldDB" id="A0A5B8SUK8"/>
<dbReference type="OrthoDB" id="9795736at2"/>
<name>A0A5B8SUK8_9GAMM</name>
<dbReference type="Proteomes" id="UP000321272">
    <property type="component" value="Chromosome"/>
</dbReference>
<dbReference type="PANTHER" id="PTHR41386:SF1">
    <property type="entry name" value="MEMBRANE PROTEIN"/>
    <property type="match status" value="1"/>
</dbReference>
<keyword evidence="3" id="KW-1185">Reference proteome</keyword>
<proteinExistence type="predicted"/>
<dbReference type="EMBL" id="CP042382">
    <property type="protein sequence ID" value="QEA40902.1"/>
    <property type="molecule type" value="Genomic_DNA"/>
</dbReference>
<protein>
    <submittedName>
        <fullName evidence="2">DUF1003 domain-containing protein</fullName>
    </submittedName>
</protein>
<reference evidence="2 3" key="1">
    <citation type="submission" date="2019-06" db="EMBL/GenBank/DDBJ databases">
        <title>Genome analyses of bacteria isolated from kimchi.</title>
        <authorList>
            <person name="Lee S."/>
            <person name="Ahn S."/>
            <person name="Roh S."/>
        </authorList>
    </citation>
    <scope>NUCLEOTIDE SEQUENCE [LARGE SCALE GENOMIC DNA]</scope>
    <source>
        <strain evidence="2 3">CBA4606</strain>
    </source>
</reference>
<feature type="transmembrane region" description="Helical" evidence="1">
    <location>
        <begin position="153"/>
        <end position="175"/>
    </location>
</feature>
<organism evidence="2 3">
    <name type="scientific">Pistricoccus aurantiacus</name>
    <dbReference type="NCBI Taxonomy" id="1883414"/>
    <lineage>
        <taxon>Bacteria</taxon>
        <taxon>Pseudomonadati</taxon>
        <taxon>Pseudomonadota</taxon>
        <taxon>Gammaproteobacteria</taxon>
        <taxon>Oceanospirillales</taxon>
        <taxon>Halomonadaceae</taxon>
        <taxon>Pistricoccus</taxon>
    </lineage>
</organism>
<dbReference type="PANTHER" id="PTHR41386">
    <property type="entry name" value="INTEGRAL MEMBRANE PROTEIN-RELATED"/>
    <property type="match status" value="1"/>
</dbReference>
<dbReference type="KEGG" id="paur:FGL86_10810"/>
<evidence type="ECO:0000256" key="1">
    <source>
        <dbReference type="SAM" id="Phobius"/>
    </source>
</evidence>
<evidence type="ECO:0000313" key="3">
    <source>
        <dbReference type="Proteomes" id="UP000321272"/>
    </source>
</evidence>
<gene>
    <name evidence="2" type="ORF">FGL86_10810</name>
</gene>
<dbReference type="Pfam" id="PF06210">
    <property type="entry name" value="DUF1003"/>
    <property type="match status" value="1"/>
</dbReference>
<sequence>MDRRAVGTHKHKALCHVCQRQFAPSSLRPWISVRPGVLELIARAAPGWDEGKAICRKDLTKYRRLYVEQLLAQERGELGELDRQVIESLGSGQPISQPPEDMLEGKVTFGERMADRVAQFGGSWTFILAFTAVLIVWMTVNVVGILAKPFDPYPFILLNLALSSLAAIQAPVIMMSQRRQETKDRLRGENDYRVNLKAELEIRQLHEKIDHQLARQWDKLVELQQIQIELLEERDEEDK</sequence>
<accession>A0A5B8SUK8</accession>
<keyword evidence="1" id="KW-0812">Transmembrane</keyword>
<evidence type="ECO:0000313" key="2">
    <source>
        <dbReference type="EMBL" id="QEA40902.1"/>
    </source>
</evidence>
<feature type="transmembrane region" description="Helical" evidence="1">
    <location>
        <begin position="126"/>
        <end position="147"/>
    </location>
</feature>